<dbReference type="Pfam" id="PF03109">
    <property type="entry name" value="ABC1"/>
    <property type="match status" value="1"/>
</dbReference>
<dbReference type="InterPro" id="IPR045307">
    <property type="entry name" value="ADCK1_dom"/>
</dbReference>
<comment type="similarity">
    <text evidence="1">Belongs to the protein kinase superfamily. ADCK protein kinase family.</text>
</comment>
<dbReference type="InterPro" id="IPR011009">
    <property type="entry name" value="Kinase-like_dom_sf"/>
</dbReference>
<sequence>MLLLTRSGWASAKTAHRSLRQSRWRLPFMVAGAAATCYVSVDYVTASSLTRSVRALATAARVIYMYKSVTPTSIEEQKNLHQAAAEMVLNLCLRNEGLYIKLGQGLTALNHVLPREYMNVLRVLLDNAPTVPMEEVQRIILSETGKTVDELFLHFDPMPVASASIAQVHRALLRPSNSQETPVEVAVKVQKPNIRRQVFWDLETYRLVSWMIGSLFNLPVAWARQTVIDGIRCEVDFSIEARNASRVREDFAGQSNIYVPRIYESLATPRLLVMEWIEATKIIEVETVRQQFDETAVLRILFDCFGDMIFKNGFVHCDPHGANVLVRPSPCKGTSRQRDGKPVGKCRDPQIVLLDFGLCCPESLRFRMEYALLVKSLVVHDITTAAKVTEAWGIADTETFATVQLQKPYRSFLRGNYSEATRDEISEMQSQAHARARTILAHQEQVPKELSLVGRSIDILRSINRLYGVPLNQVGMFVRRAVASLGSLNSFEDVQLYLKRVEELSTMGMEPNTESCSSCAAVPSHSLPPLPMRETLSPFNPVATIRKKAEEITELNLDAMCNTSSYERVRRSFFSLVRRVQFELALFILDAYYMLVRIQRNYLNALLHTVMLKNHIVGLRFRRFSGELSEARSGMT</sequence>
<dbReference type="PANTHER" id="PTHR43173">
    <property type="entry name" value="ABC1 FAMILY PROTEIN"/>
    <property type="match status" value="1"/>
</dbReference>
<name>G0U8A4_TRYVY</name>
<feature type="domain" description="ABC1 atypical kinase-like" evidence="2">
    <location>
        <begin position="124"/>
        <end position="387"/>
    </location>
</feature>
<evidence type="ECO:0000259" key="2">
    <source>
        <dbReference type="Pfam" id="PF03109"/>
    </source>
</evidence>
<dbReference type="AlphaFoldDB" id="G0U8A4"/>
<dbReference type="InterPro" id="IPR004147">
    <property type="entry name" value="ABC1_dom"/>
</dbReference>
<proteinExistence type="inferred from homology"/>
<dbReference type="PANTHER" id="PTHR43173:SF37">
    <property type="entry name" value="ABC1 FAMILY PROTEIN C10F6.14C"/>
    <property type="match status" value="1"/>
</dbReference>
<dbReference type="SUPFAM" id="SSF56112">
    <property type="entry name" value="Protein kinase-like (PK-like)"/>
    <property type="match status" value="1"/>
</dbReference>
<dbReference type="VEuPathDB" id="TriTrypDB:TvY486_1011570"/>
<dbReference type="InterPro" id="IPR051130">
    <property type="entry name" value="Mito_struct-func_regulator"/>
</dbReference>
<evidence type="ECO:0000256" key="1">
    <source>
        <dbReference type="ARBA" id="ARBA00009670"/>
    </source>
</evidence>
<accession>G0U8A4</accession>
<reference evidence="3" key="1">
    <citation type="journal article" date="2012" name="Proc. Natl. Acad. Sci. U.S.A.">
        <title>Antigenic diversity is generated by distinct evolutionary mechanisms in African trypanosome species.</title>
        <authorList>
            <person name="Jackson A.P."/>
            <person name="Berry A."/>
            <person name="Aslett M."/>
            <person name="Allison H.C."/>
            <person name="Burton P."/>
            <person name="Vavrova-Anderson J."/>
            <person name="Brown R."/>
            <person name="Browne H."/>
            <person name="Corton N."/>
            <person name="Hauser H."/>
            <person name="Gamble J."/>
            <person name="Gilderthorp R."/>
            <person name="Marcello L."/>
            <person name="McQuillan J."/>
            <person name="Otto T.D."/>
            <person name="Quail M.A."/>
            <person name="Sanders M.J."/>
            <person name="van Tonder A."/>
            <person name="Ginger M.L."/>
            <person name="Field M.C."/>
            <person name="Barry J.D."/>
            <person name="Hertz-Fowler C."/>
            <person name="Berriman M."/>
        </authorList>
    </citation>
    <scope>NUCLEOTIDE SEQUENCE</scope>
    <source>
        <strain evidence="3">Y486</strain>
    </source>
</reference>
<dbReference type="EMBL" id="HE573026">
    <property type="protein sequence ID" value="CCC52114.1"/>
    <property type="molecule type" value="Genomic_DNA"/>
</dbReference>
<dbReference type="CDD" id="cd13969">
    <property type="entry name" value="ADCK1-like"/>
    <property type="match status" value="1"/>
</dbReference>
<gene>
    <name evidence="3" type="ORF">TVY486_1011570</name>
</gene>
<organism evidence="3">
    <name type="scientific">Trypanosoma vivax (strain Y486)</name>
    <dbReference type="NCBI Taxonomy" id="1055687"/>
    <lineage>
        <taxon>Eukaryota</taxon>
        <taxon>Discoba</taxon>
        <taxon>Euglenozoa</taxon>
        <taxon>Kinetoplastea</taxon>
        <taxon>Metakinetoplastina</taxon>
        <taxon>Trypanosomatida</taxon>
        <taxon>Trypanosomatidae</taxon>
        <taxon>Trypanosoma</taxon>
        <taxon>Duttonella</taxon>
    </lineage>
</organism>
<evidence type="ECO:0000313" key="3">
    <source>
        <dbReference type="EMBL" id="CCC52114.1"/>
    </source>
</evidence>
<protein>
    <submittedName>
        <fullName evidence="3">Putative ABC transporter</fullName>
    </submittedName>
</protein>